<evidence type="ECO:0000313" key="1">
    <source>
        <dbReference type="EMBL" id="CTQ72891.1"/>
    </source>
</evidence>
<proteinExistence type="predicted"/>
<accession>A0A0M7AE39</accession>
<sequence>MDPRVKPEDDGGGLIGLIRVPVRLPKVPDFSLVLAPMRKIFKNTHMLKYVRSIRTGRILCARVFYLCQLRF</sequence>
<evidence type="ECO:0000313" key="2">
    <source>
        <dbReference type="Proteomes" id="UP000053235"/>
    </source>
</evidence>
<dbReference type="EMBL" id="CXWD01000013">
    <property type="protein sequence ID" value="CTQ72891.1"/>
    <property type="molecule type" value="Genomic_DNA"/>
</dbReference>
<dbReference type="STRING" id="388408.LAX5112_03352"/>
<reference evidence="2" key="1">
    <citation type="submission" date="2015-07" db="EMBL/GenBank/DDBJ databases">
        <authorList>
            <person name="Rodrigo-Torres Lidia"/>
            <person name="Arahal R.David."/>
        </authorList>
    </citation>
    <scope>NUCLEOTIDE SEQUENCE [LARGE SCALE GENOMIC DNA]</scope>
    <source>
        <strain evidence="2">CECT 5112</strain>
    </source>
</reference>
<name>A0A0M7AE39_9HYPH</name>
<keyword evidence="2" id="KW-1185">Reference proteome</keyword>
<dbReference type="AlphaFoldDB" id="A0A0M7AE39"/>
<gene>
    <name evidence="1" type="ORF">LAX5112_03352</name>
</gene>
<protein>
    <submittedName>
        <fullName evidence="1">Uncharacterized protein</fullName>
    </submittedName>
</protein>
<organism evidence="1 2">
    <name type="scientific">Roseibium alexandrii</name>
    <dbReference type="NCBI Taxonomy" id="388408"/>
    <lineage>
        <taxon>Bacteria</taxon>
        <taxon>Pseudomonadati</taxon>
        <taxon>Pseudomonadota</taxon>
        <taxon>Alphaproteobacteria</taxon>
        <taxon>Hyphomicrobiales</taxon>
        <taxon>Stappiaceae</taxon>
        <taxon>Roseibium</taxon>
    </lineage>
</organism>
<dbReference type="Proteomes" id="UP000053235">
    <property type="component" value="Unassembled WGS sequence"/>
</dbReference>